<evidence type="ECO:0000313" key="3">
    <source>
        <dbReference type="Proteomes" id="UP000291084"/>
    </source>
</evidence>
<evidence type="ECO:0008006" key="4">
    <source>
        <dbReference type="Google" id="ProtNLM"/>
    </source>
</evidence>
<reference evidence="2 3" key="1">
    <citation type="journal article" date="2015" name="Sci. Rep.">
        <title>The power of single molecule real-time sequencing technology in the de novo assembly of a eukaryotic genome.</title>
        <authorList>
            <person name="Sakai H."/>
            <person name="Naito K."/>
            <person name="Ogiso-Tanaka E."/>
            <person name="Takahashi Y."/>
            <person name="Iseki K."/>
            <person name="Muto C."/>
            <person name="Satou K."/>
            <person name="Teruya K."/>
            <person name="Shiroma A."/>
            <person name="Shimoji M."/>
            <person name="Hirano T."/>
            <person name="Itoh T."/>
            <person name="Kaga A."/>
            <person name="Tomooka N."/>
        </authorList>
    </citation>
    <scope>NUCLEOTIDE SEQUENCE [LARGE SCALE GENOMIC DNA]</scope>
    <source>
        <strain evidence="3">cv. Shumari</strain>
    </source>
</reference>
<name>A0A0S3R2I6_PHAAN</name>
<organism evidence="2 3">
    <name type="scientific">Vigna angularis var. angularis</name>
    <dbReference type="NCBI Taxonomy" id="157739"/>
    <lineage>
        <taxon>Eukaryota</taxon>
        <taxon>Viridiplantae</taxon>
        <taxon>Streptophyta</taxon>
        <taxon>Embryophyta</taxon>
        <taxon>Tracheophyta</taxon>
        <taxon>Spermatophyta</taxon>
        <taxon>Magnoliopsida</taxon>
        <taxon>eudicotyledons</taxon>
        <taxon>Gunneridae</taxon>
        <taxon>Pentapetalae</taxon>
        <taxon>rosids</taxon>
        <taxon>fabids</taxon>
        <taxon>Fabales</taxon>
        <taxon>Fabaceae</taxon>
        <taxon>Papilionoideae</taxon>
        <taxon>50 kb inversion clade</taxon>
        <taxon>NPAAA clade</taxon>
        <taxon>indigoferoid/millettioid clade</taxon>
        <taxon>Phaseoleae</taxon>
        <taxon>Vigna</taxon>
    </lineage>
</organism>
<feature type="region of interest" description="Disordered" evidence="1">
    <location>
        <begin position="1"/>
        <end position="33"/>
    </location>
</feature>
<evidence type="ECO:0000256" key="1">
    <source>
        <dbReference type="SAM" id="MobiDB-lite"/>
    </source>
</evidence>
<accession>A0A0S3R2I6</accession>
<proteinExistence type="predicted"/>
<sequence length="116" mass="13157">MEMKKGPDFSRAKKERGVELAAPVPSSDTMLTGSDSRRRCAMAGFSVVLGKGTFGMAWRKVVLEAGSVVMVKRLKDVTIFEKEFKEKIEEEGGRGRGKSWGKLIRVRKNKMTWYRR</sequence>
<protein>
    <recommendedName>
        <fullName evidence="4">Protein kinase domain-containing protein</fullName>
    </recommendedName>
</protein>
<evidence type="ECO:0000313" key="2">
    <source>
        <dbReference type="EMBL" id="BAT74727.1"/>
    </source>
</evidence>
<dbReference type="Proteomes" id="UP000291084">
    <property type="component" value="Chromosome 1"/>
</dbReference>
<feature type="compositionally biased region" description="Basic and acidic residues" evidence="1">
    <location>
        <begin position="1"/>
        <end position="18"/>
    </location>
</feature>
<keyword evidence="3" id="KW-1185">Reference proteome</keyword>
<dbReference type="EMBL" id="AP015034">
    <property type="protein sequence ID" value="BAT74727.1"/>
    <property type="molecule type" value="Genomic_DNA"/>
</dbReference>
<gene>
    <name evidence="2" type="primary">Vigan.01G245800</name>
    <name evidence="2" type="ORF">VIGAN_01245800</name>
</gene>
<dbReference type="AlphaFoldDB" id="A0A0S3R2I6"/>